<organism evidence="1 2">
    <name type="scientific">Panagrolaimus sp. JU765</name>
    <dbReference type="NCBI Taxonomy" id="591449"/>
    <lineage>
        <taxon>Eukaryota</taxon>
        <taxon>Metazoa</taxon>
        <taxon>Ecdysozoa</taxon>
        <taxon>Nematoda</taxon>
        <taxon>Chromadorea</taxon>
        <taxon>Rhabditida</taxon>
        <taxon>Tylenchina</taxon>
        <taxon>Panagrolaimomorpha</taxon>
        <taxon>Panagrolaimoidea</taxon>
        <taxon>Panagrolaimidae</taxon>
        <taxon>Panagrolaimus</taxon>
    </lineage>
</organism>
<sequence length="247" mass="28240">MGSYKKSVTRSPPGGGSSSYISPRSVRNNVKVLSYEDIVLYQQDMVSLNPRGWLTDNIIYFAAYFIHKLCSQRVKDEAAIVSPGITEIIKFIPLDDDVFKNLGLSPSRFLFFPVCDNKNPALIGGGTHWTLLVYDPIKREFYFFDCQRVRGIDEDIRFLVQQLEKILKLDNNSPIRAPLCPQMKTAGDCGLFVIEYIRAILNQLELQNYENPYIIDFPLSLISQQRQYWIQTINGLAGERQSTVQDV</sequence>
<accession>A0AC34QVW6</accession>
<dbReference type="WBParaSite" id="JU765_v2.g19791.t1">
    <property type="protein sequence ID" value="JU765_v2.g19791.t1"/>
    <property type="gene ID" value="JU765_v2.g19791"/>
</dbReference>
<protein>
    <submittedName>
        <fullName evidence="2">Ubiquitin-like protease family profile domain-containing protein</fullName>
    </submittedName>
</protein>
<dbReference type="Proteomes" id="UP000887576">
    <property type="component" value="Unplaced"/>
</dbReference>
<evidence type="ECO:0000313" key="2">
    <source>
        <dbReference type="WBParaSite" id="JU765_v2.g19791.t1"/>
    </source>
</evidence>
<proteinExistence type="predicted"/>
<evidence type="ECO:0000313" key="1">
    <source>
        <dbReference type="Proteomes" id="UP000887576"/>
    </source>
</evidence>
<name>A0AC34QVW6_9BILA</name>
<reference evidence="2" key="1">
    <citation type="submission" date="2022-11" db="UniProtKB">
        <authorList>
            <consortium name="WormBaseParasite"/>
        </authorList>
    </citation>
    <scope>IDENTIFICATION</scope>
</reference>